<sequence>MLIKILQKGKITLCLRGKFVSIVVMPAALLEGFLQSYLLKVTLYLRYSAKEDSSYIVEEYFQRTLVKVLTISDKDKMVSPPIELLDYNNPRLYPSFTWPALLELTQKHHRAGTNTLQAFSMWLQDNNA</sequence>
<reference evidence="2" key="1">
    <citation type="submission" date="2023-08" db="EMBL/GenBank/DDBJ databases">
        <title>A de novo genome assembly of Solanum verrucosum Schlechtendal, a Mexican diploid species geographically isolated from the other diploid A-genome species in potato relatives.</title>
        <authorList>
            <person name="Hosaka K."/>
        </authorList>
    </citation>
    <scope>NUCLEOTIDE SEQUENCE</scope>
    <source>
        <tissue evidence="2">Young leaves</tissue>
    </source>
</reference>
<evidence type="ECO:0000313" key="2">
    <source>
        <dbReference type="EMBL" id="WMV50735.1"/>
    </source>
</evidence>
<name>A0AAF0ZVC1_SOLVR</name>
<dbReference type="EMBL" id="CP133621">
    <property type="protein sequence ID" value="WMV50730.1"/>
    <property type="molecule type" value="Genomic_DNA"/>
</dbReference>
<gene>
    <name evidence="1" type="ORF">MTR67_044115</name>
    <name evidence="2" type="ORF">MTR67_044120</name>
</gene>
<evidence type="ECO:0000313" key="3">
    <source>
        <dbReference type="Proteomes" id="UP001234989"/>
    </source>
</evidence>
<keyword evidence="3" id="KW-1185">Reference proteome</keyword>
<dbReference type="EMBL" id="CP133621">
    <property type="protein sequence ID" value="WMV50735.1"/>
    <property type="molecule type" value="Genomic_DNA"/>
</dbReference>
<dbReference type="AlphaFoldDB" id="A0AAF0ZVC1"/>
<evidence type="ECO:0000313" key="1">
    <source>
        <dbReference type="EMBL" id="WMV50730.1"/>
    </source>
</evidence>
<proteinExistence type="predicted"/>
<organism evidence="2 3">
    <name type="scientific">Solanum verrucosum</name>
    <dbReference type="NCBI Taxonomy" id="315347"/>
    <lineage>
        <taxon>Eukaryota</taxon>
        <taxon>Viridiplantae</taxon>
        <taxon>Streptophyta</taxon>
        <taxon>Embryophyta</taxon>
        <taxon>Tracheophyta</taxon>
        <taxon>Spermatophyta</taxon>
        <taxon>Magnoliopsida</taxon>
        <taxon>eudicotyledons</taxon>
        <taxon>Gunneridae</taxon>
        <taxon>Pentapetalae</taxon>
        <taxon>asterids</taxon>
        <taxon>lamiids</taxon>
        <taxon>Solanales</taxon>
        <taxon>Solanaceae</taxon>
        <taxon>Solanoideae</taxon>
        <taxon>Solaneae</taxon>
        <taxon>Solanum</taxon>
    </lineage>
</organism>
<protein>
    <submittedName>
        <fullName evidence="2">Uncharacterized protein</fullName>
    </submittedName>
</protein>
<dbReference type="Proteomes" id="UP001234989">
    <property type="component" value="Chromosome 10"/>
</dbReference>
<accession>A0AAF0ZVC1</accession>